<dbReference type="Pfam" id="PF16321">
    <property type="entry name" value="Ribosom_S30AE_C"/>
    <property type="match status" value="1"/>
</dbReference>
<dbReference type="Gene3D" id="3.30.160.100">
    <property type="entry name" value="Ribosome hibernation promotion factor-like"/>
    <property type="match status" value="1"/>
</dbReference>
<evidence type="ECO:0000256" key="4">
    <source>
        <dbReference type="HAMAP-Rule" id="MF_00839"/>
    </source>
</evidence>
<keyword evidence="4" id="KW-0963">Cytoplasm</keyword>
<dbReference type="NCBIfam" id="TIGR00741">
    <property type="entry name" value="yfiA"/>
    <property type="match status" value="1"/>
</dbReference>
<proteinExistence type="inferred from homology"/>
<evidence type="ECO:0000313" key="7">
    <source>
        <dbReference type="Proteomes" id="UP000826014"/>
    </source>
</evidence>
<dbReference type="InterPro" id="IPR003489">
    <property type="entry name" value="RHF/RaiA"/>
</dbReference>
<dbReference type="PANTHER" id="PTHR33231:SF1">
    <property type="entry name" value="30S RIBOSOMAL PROTEIN"/>
    <property type="match status" value="1"/>
</dbReference>
<dbReference type="EMBL" id="CP075587">
    <property type="protein sequence ID" value="QYF48390.1"/>
    <property type="molecule type" value="Genomic_DNA"/>
</dbReference>
<dbReference type="InterPro" id="IPR050574">
    <property type="entry name" value="HPF/YfiA_ribosome-assoc"/>
</dbReference>
<dbReference type="Gene3D" id="3.30.505.50">
    <property type="entry name" value="Sigma 54 modulation/S30EA ribosomal protein, C-terminal domain"/>
    <property type="match status" value="1"/>
</dbReference>
<reference evidence="6 7" key="1">
    <citation type="journal article" date="2022" name="bioRxiv">
        <title>Ecology and evolution of chlamydial symbionts of arthropods.</title>
        <authorList>
            <person name="Halter T."/>
            <person name="Koestlbacher S."/>
            <person name="Collingro A."/>
            <person name="Sixt B.S."/>
            <person name="Toenshoff E.R."/>
            <person name="Hendrickx F."/>
            <person name="Kostanjsek R."/>
            <person name="Horn M."/>
        </authorList>
    </citation>
    <scope>NUCLEOTIDE SEQUENCE [LARGE SCALE GENOMIC DNA]</scope>
    <source>
        <strain evidence="6">W744xW776</strain>
    </source>
</reference>
<comment type="subunit">
    <text evidence="2">Associates exclusively with 100S ribosomes, which are dimers of 70S ribosomes.</text>
</comment>
<comment type="function">
    <text evidence="4">Required for dimerization of active 70S ribosomes into 100S ribosomes in stationary phase; 100S ribosomes are translationally inactive and sometimes present during exponential growth.</text>
</comment>
<comment type="subcellular location">
    <subcellularLocation>
        <location evidence="4">Cytoplasm</location>
    </subcellularLocation>
</comment>
<evidence type="ECO:0000259" key="5">
    <source>
        <dbReference type="Pfam" id="PF16321"/>
    </source>
</evidence>
<keyword evidence="7" id="KW-1185">Reference proteome</keyword>
<feature type="domain" description="Sigma 54 modulation/S30EA ribosomal protein C-terminal" evidence="5">
    <location>
        <begin position="148"/>
        <end position="202"/>
    </location>
</feature>
<dbReference type="CDD" id="cd00552">
    <property type="entry name" value="RaiA"/>
    <property type="match status" value="1"/>
</dbReference>
<keyword evidence="1 4" id="KW-0810">Translation regulation</keyword>
<dbReference type="InterPro" id="IPR038416">
    <property type="entry name" value="Ribosom_S30AE_C_sf"/>
</dbReference>
<organism evidence="6 7">
    <name type="scientific">Candidatus Rhabdochlamydia oedothoracis</name>
    <dbReference type="NCBI Taxonomy" id="2720720"/>
    <lineage>
        <taxon>Bacteria</taxon>
        <taxon>Pseudomonadati</taxon>
        <taxon>Chlamydiota</taxon>
        <taxon>Chlamydiia</taxon>
        <taxon>Parachlamydiales</taxon>
        <taxon>Candidatus Rhabdochlamydiaceae</taxon>
        <taxon>Candidatus Rhabdochlamydia</taxon>
    </lineage>
</organism>
<name>A0ABX8UZK5_9BACT</name>
<comment type="similarity">
    <text evidence="4">Belongs to the HPF/YfiA ribosome-associated protein family. Long HPF subfamily.</text>
</comment>
<evidence type="ECO:0000313" key="6">
    <source>
        <dbReference type="EMBL" id="QYF48390.1"/>
    </source>
</evidence>
<dbReference type="Proteomes" id="UP000826014">
    <property type="component" value="Chromosome"/>
</dbReference>
<sequence>MNDKNKFEQDLGYRIDIIGRQVQVTDSIKNHIWNKLSKIERLHNHILRLHVTLEVHKVEHTCVLIVKLDHLKIKAQATSTDMYVSIDRAIDRLHTLIRRYKDKIRDHHQKVSTTVDMVVDIFKKSEVDQINAEIEEENREREIQALLPPMIIDTKVKPLKTLNTEEALMKIDLSQDQFLIFRSEEDRKLKVLYRRKDGHYGLIRPE</sequence>
<protein>
    <recommendedName>
        <fullName evidence="3 4">Ribosome hibernation promoting factor</fullName>
        <shortName evidence="4">HPF</shortName>
    </recommendedName>
</protein>
<dbReference type="HAMAP" id="MF_00839">
    <property type="entry name" value="HPF"/>
    <property type="match status" value="1"/>
</dbReference>
<dbReference type="SUPFAM" id="SSF69754">
    <property type="entry name" value="Ribosome binding protein Y (YfiA homologue)"/>
    <property type="match status" value="1"/>
</dbReference>
<dbReference type="InterPro" id="IPR036567">
    <property type="entry name" value="RHF-like"/>
</dbReference>
<dbReference type="InterPro" id="IPR034694">
    <property type="entry name" value="HPF_long/plastid"/>
</dbReference>
<evidence type="ECO:0000256" key="1">
    <source>
        <dbReference type="ARBA" id="ARBA00022845"/>
    </source>
</evidence>
<gene>
    <name evidence="4" type="primary">hpf</name>
    <name evidence="6" type="ORF">RHABOEDO_000545</name>
</gene>
<dbReference type="Pfam" id="PF02482">
    <property type="entry name" value="Ribosomal_S30AE"/>
    <property type="match status" value="1"/>
</dbReference>
<dbReference type="InterPro" id="IPR032528">
    <property type="entry name" value="Ribosom_S30AE_C"/>
</dbReference>
<evidence type="ECO:0000256" key="3">
    <source>
        <dbReference type="ARBA" id="ARBA00041148"/>
    </source>
</evidence>
<accession>A0ABX8UZK5</accession>
<evidence type="ECO:0000256" key="2">
    <source>
        <dbReference type="ARBA" id="ARBA00038695"/>
    </source>
</evidence>
<dbReference type="PANTHER" id="PTHR33231">
    <property type="entry name" value="30S RIBOSOMAL PROTEIN"/>
    <property type="match status" value="1"/>
</dbReference>
<dbReference type="RefSeq" id="WP_215217154.1">
    <property type="nucleotide sequence ID" value="NZ_CP075587.1"/>
</dbReference>
<comment type="subunit">
    <text evidence="4">Interacts with 100S ribosomes.</text>
</comment>